<sequence length="183" mass="21210">MPLDITFTLSDQDLEHFQAIVDKAKAAMESDNNAQQIEDAARKLIDEARSSDLPEFISDRLTKLQVVINMLGDTEWQLSADDRKRVLGALVYFCNPEDIIPDSIPGLGFLDDAIYVEIVLKELKNEISSYEEFCSFRIAEENRRRAKNEDPHVNREEWLADKRAALHARMRKRRRNSAMSIRW</sequence>
<dbReference type="InterPro" id="IPR010652">
    <property type="entry name" value="DUF1232"/>
</dbReference>
<accession>A0A193LIM7</accession>
<gene>
    <name evidence="6" type="ORF">BA177_15325</name>
</gene>
<keyword evidence="2" id="KW-0812">Transmembrane</keyword>
<evidence type="ECO:0000256" key="2">
    <source>
        <dbReference type="ARBA" id="ARBA00022692"/>
    </source>
</evidence>
<comment type="subcellular location">
    <subcellularLocation>
        <location evidence="1">Endomembrane system</location>
        <topology evidence="1">Multi-pass membrane protein</topology>
    </subcellularLocation>
</comment>
<evidence type="ECO:0000256" key="1">
    <source>
        <dbReference type="ARBA" id="ARBA00004127"/>
    </source>
</evidence>
<evidence type="ECO:0000256" key="4">
    <source>
        <dbReference type="ARBA" id="ARBA00023136"/>
    </source>
</evidence>
<dbReference type="GO" id="GO:0012505">
    <property type="term" value="C:endomembrane system"/>
    <property type="evidence" value="ECO:0007669"/>
    <property type="project" value="UniProtKB-SubCell"/>
</dbReference>
<dbReference type="Proteomes" id="UP000092695">
    <property type="component" value="Chromosome"/>
</dbReference>
<dbReference type="STRING" id="1548547.BA177_15325"/>
<dbReference type="AlphaFoldDB" id="A0A193LIM7"/>
<keyword evidence="3" id="KW-1133">Transmembrane helix</keyword>
<proteinExistence type="predicted"/>
<keyword evidence="7" id="KW-1185">Reference proteome</keyword>
<dbReference type="RefSeq" id="WP_068617624.1">
    <property type="nucleotide sequence ID" value="NZ_CP016268.1"/>
</dbReference>
<keyword evidence="4" id="KW-0472">Membrane</keyword>
<evidence type="ECO:0000313" key="6">
    <source>
        <dbReference type="EMBL" id="ANO52375.1"/>
    </source>
</evidence>
<evidence type="ECO:0000259" key="5">
    <source>
        <dbReference type="Pfam" id="PF06803"/>
    </source>
</evidence>
<organism evidence="6 7">
    <name type="scientific">Woeseia oceani</name>
    <dbReference type="NCBI Taxonomy" id="1548547"/>
    <lineage>
        <taxon>Bacteria</taxon>
        <taxon>Pseudomonadati</taxon>
        <taxon>Pseudomonadota</taxon>
        <taxon>Gammaproteobacteria</taxon>
        <taxon>Woeseiales</taxon>
        <taxon>Woeseiaceae</taxon>
        <taxon>Woeseia</taxon>
    </lineage>
</organism>
<dbReference type="EMBL" id="CP016268">
    <property type="protein sequence ID" value="ANO52375.1"/>
    <property type="molecule type" value="Genomic_DNA"/>
</dbReference>
<evidence type="ECO:0000256" key="3">
    <source>
        <dbReference type="ARBA" id="ARBA00022989"/>
    </source>
</evidence>
<name>A0A193LIM7_9GAMM</name>
<evidence type="ECO:0000313" key="7">
    <source>
        <dbReference type="Proteomes" id="UP000092695"/>
    </source>
</evidence>
<protein>
    <recommendedName>
        <fullName evidence="5">DUF1232 domain-containing protein</fullName>
    </recommendedName>
</protein>
<dbReference type="OrthoDB" id="9813247at2"/>
<reference evidence="6 7" key="1">
    <citation type="submission" date="2016-06" db="EMBL/GenBank/DDBJ databases">
        <title>Complete genome sequence of a deep-branching marine Gamma Proteobacterium Woeseia oceani type strain XK5.</title>
        <authorList>
            <person name="Mu D."/>
            <person name="Du Z."/>
        </authorList>
    </citation>
    <scope>NUCLEOTIDE SEQUENCE [LARGE SCALE GENOMIC DNA]</scope>
    <source>
        <strain evidence="6 7">XK5</strain>
    </source>
</reference>
<feature type="domain" description="DUF1232" evidence="5">
    <location>
        <begin position="86"/>
        <end position="114"/>
    </location>
</feature>
<dbReference type="KEGG" id="woc:BA177_15325"/>
<dbReference type="Pfam" id="PF06803">
    <property type="entry name" value="DUF1232"/>
    <property type="match status" value="1"/>
</dbReference>